<evidence type="ECO:0000313" key="1">
    <source>
        <dbReference type="EMBL" id="KIJ59326.1"/>
    </source>
</evidence>
<sequence>MLPVWLHFSLALRPSRWGRRPSCLFKSSLFKPNEVTHRMLDDLFDARSTSPVLQLCCSSLHPDRTFLLPIVVSSLPQSFESFGSSVHFVFHLIRSCSCFILLFRSCLPTRFSLPDVFLVLAIVFSRFYVHIPVVSSSCQPPSRCMHAPMNAALG</sequence>
<dbReference type="AlphaFoldDB" id="A0A0C9W8G7"/>
<organism evidence="1 2">
    <name type="scientific">Hydnomerulius pinastri MD-312</name>
    <dbReference type="NCBI Taxonomy" id="994086"/>
    <lineage>
        <taxon>Eukaryota</taxon>
        <taxon>Fungi</taxon>
        <taxon>Dikarya</taxon>
        <taxon>Basidiomycota</taxon>
        <taxon>Agaricomycotina</taxon>
        <taxon>Agaricomycetes</taxon>
        <taxon>Agaricomycetidae</taxon>
        <taxon>Boletales</taxon>
        <taxon>Boletales incertae sedis</taxon>
        <taxon>Leucogyrophana</taxon>
    </lineage>
</organism>
<protein>
    <submittedName>
        <fullName evidence="1">Uncharacterized protein</fullName>
    </submittedName>
</protein>
<keyword evidence="2" id="KW-1185">Reference proteome</keyword>
<gene>
    <name evidence="1" type="ORF">HYDPIDRAFT_118669</name>
</gene>
<accession>A0A0C9W8G7</accession>
<evidence type="ECO:0000313" key="2">
    <source>
        <dbReference type="Proteomes" id="UP000053820"/>
    </source>
</evidence>
<name>A0A0C9W8G7_9AGAM</name>
<dbReference type="Proteomes" id="UP000053820">
    <property type="component" value="Unassembled WGS sequence"/>
</dbReference>
<proteinExistence type="predicted"/>
<reference evidence="1 2" key="1">
    <citation type="submission" date="2014-04" db="EMBL/GenBank/DDBJ databases">
        <title>Evolutionary Origins and Diversification of the Mycorrhizal Mutualists.</title>
        <authorList>
            <consortium name="DOE Joint Genome Institute"/>
            <consortium name="Mycorrhizal Genomics Consortium"/>
            <person name="Kohler A."/>
            <person name="Kuo A."/>
            <person name="Nagy L.G."/>
            <person name="Floudas D."/>
            <person name="Copeland A."/>
            <person name="Barry K.W."/>
            <person name="Cichocki N."/>
            <person name="Veneault-Fourrey C."/>
            <person name="LaButti K."/>
            <person name="Lindquist E.A."/>
            <person name="Lipzen A."/>
            <person name="Lundell T."/>
            <person name="Morin E."/>
            <person name="Murat C."/>
            <person name="Riley R."/>
            <person name="Ohm R."/>
            <person name="Sun H."/>
            <person name="Tunlid A."/>
            <person name="Henrissat B."/>
            <person name="Grigoriev I.V."/>
            <person name="Hibbett D.S."/>
            <person name="Martin F."/>
        </authorList>
    </citation>
    <scope>NUCLEOTIDE SEQUENCE [LARGE SCALE GENOMIC DNA]</scope>
    <source>
        <strain evidence="1 2">MD-312</strain>
    </source>
</reference>
<dbReference type="HOGENOM" id="CLU_1704457_0_0_1"/>
<dbReference type="EMBL" id="KN839891">
    <property type="protein sequence ID" value="KIJ59326.1"/>
    <property type="molecule type" value="Genomic_DNA"/>
</dbReference>